<dbReference type="SUPFAM" id="SSF81301">
    <property type="entry name" value="Nucleotidyltransferase"/>
    <property type="match status" value="1"/>
</dbReference>
<comment type="caution">
    <text evidence="1">The sequence shown here is derived from an EMBL/GenBank/DDBJ whole genome shotgun (WGS) entry which is preliminary data.</text>
</comment>
<accession>A0ABW8IHE2</accession>
<reference evidence="1 2" key="1">
    <citation type="submission" date="2020-10" db="EMBL/GenBank/DDBJ databases">
        <title>Phylogeny of dyella-like bacteria.</title>
        <authorList>
            <person name="Fu J."/>
        </authorList>
    </citation>
    <scope>NUCLEOTIDE SEQUENCE [LARGE SCALE GENOMIC DNA]</scope>
    <source>
        <strain evidence="1 2">DHG40</strain>
    </source>
</reference>
<gene>
    <name evidence="1" type="ORF">ISP18_08425</name>
</gene>
<protein>
    <recommendedName>
        <fullName evidence="3">Nucleotidyltransferase AbiEii toxin of type IV toxin-antitoxin system</fullName>
    </recommendedName>
</protein>
<keyword evidence="2" id="KW-1185">Reference proteome</keyword>
<name>A0ABW8IHE2_9GAMM</name>
<organism evidence="1 2">
    <name type="scientific">Dyella humi</name>
    <dbReference type="NCBI Taxonomy" id="1770547"/>
    <lineage>
        <taxon>Bacteria</taxon>
        <taxon>Pseudomonadati</taxon>
        <taxon>Pseudomonadota</taxon>
        <taxon>Gammaproteobacteria</taxon>
        <taxon>Lysobacterales</taxon>
        <taxon>Rhodanobacteraceae</taxon>
        <taxon>Dyella</taxon>
    </lineage>
</organism>
<evidence type="ECO:0000313" key="2">
    <source>
        <dbReference type="Proteomes" id="UP001620409"/>
    </source>
</evidence>
<dbReference type="InterPro" id="IPR043519">
    <property type="entry name" value="NT_sf"/>
</dbReference>
<dbReference type="EMBL" id="JADIKI010000022">
    <property type="protein sequence ID" value="MFK2854614.1"/>
    <property type="molecule type" value="Genomic_DNA"/>
</dbReference>
<proteinExistence type="predicted"/>
<sequence>MMQLSPALHDVMAASVPLLQTHCRDQWVVIGSAACALAGAAVEVADLDLLTSAADAERLMGLWPSQLDTSYTPAGADRFRSRFARFQFPSMSLEVMGDLELHDADGWRAVRVNDVVHVNVANIAVPIPSRAEQIRILESFGRPKDLARAELLRAL</sequence>
<dbReference type="Gene3D" id="3.30.460.40">
    <property type="match status" value="1"/>
</dbReference>
<evidence type="ECO:0000313" key="1">
    <source>
        <dbReference type="EMBL" id="MFK2854614.1"/>
    </source>
</evidence>
<dbReference type="Proteomes" id="UP001620409">
    <property type="component" value="Unassembled WGS sequence"/>
</dbReference>
<evidence type="ECO:0008006" key="3">
    <source>
        <dbReference type="Google" id="ProtNLM"/>
    </source>
</evidence>
<dbReference type="RefSeq" id="WP_380009440.1">
    <property type="nucleotide sequence ID" value="NZ_JADIKI010000022.1"/>
</dbReference>